<dbReference type="Proteomes" id="UP001162483">
    <property type="component" value="Unassembled WGS sequence"/>
</dbReference>
<protein>
    <recommendedName>
        <fullName evidence="6">C2H2-type domain-containing protein</fullName>
    </recommendedName>
</protein>
<gene>
    <name evidence="7" type="ORF">SPARVUS_LOCUS2202603</name>
</gene>
<evidence type="ECO:0000313" key="8">
    <source>
        <dbReference type="Proteomes" id="UP001162483"/>
    </source>
</evidence>
<comment type="caution">
    <text evidence="7">The sequence shown here is derived from an EMBL/GenBank/DDBJ whole genome shotgun (WGS) entry which is preliminary data.</text>
</comment>
<dbReference type="SUPFAM" id="SSF57667">
    <property type="entry name" value="beta-beta-alpha zinc fingers"/>
    <property type="match status" value="2"/>
</dbReference>
<evidence type="ECO:0000259" key="6">
    <source>
        <dbReference type="PROSITE" id="PS50157"/>
    </source>
</evidence>
<evidence type="ECO:0000256" key="2">
    <source>
        <dbReference type="ARBA" id="ARBA00022737"/>
    </source>
</evidence>
<name>A0ABN9B623_9NEOB</name>
<keyword evidence="2" id="KW-0677">Repeat</keyword>
<keyword evidence="8" id="KW-1185">Reference proteome</keyword>
<dbReference type="PANTHER" id="PTHR19818">
    <property type="entry name" value="ZINC FINGER PROTEIN ZIC AND GLI"/>
    <property type="match status" value="1"/>
</dbReference>
<keyword evidence="1" id="KW-0479">Metal-binding</keyword>
<keyword evidence="4" id="KW-0862">Zinc</keyword>
<dbReference type="PROSITE" id="PS50157">
    <property type="entry name" value="ZINC_FINGER_C2H2_2"/>
    <property type="match status" value="2"/>
</dbReference>
<feature type="domain" description="C2H2-type" evidence="6">
    <location>
        <begin position="22"/>
        <end position="49"/>
    </location>
</feature>
<accession>A0ABN9B623</accession>
<keyword evidence="3 5" id="KW-0863">Zinc-finger</keyword>
<dbReference type="InterPro" id="IPR013087">
    <property type="entry name" value="Znf_C2H2_type"/>
</dbReference>
<evidence type="ECO:0000313" key="7">
    <source>
        <dbReference type="EMBL" id="CAI9543011.1"/>
    </source>
</evidence>
<dbReference type="PANTHER" id="PTHR19818:SF160">
    <property type="entry name" value="GASTRULA ZINC FINGER PROTEIN XLCGF17.1-LIKE"/>
    <property type="match status" value="1"/>
</dbReference>
<dbReference type="InterPro" id="IPR036236">
    <property type="entry name" value="Znf_C2H2_sf"/>
</dbReference>
<evidence type="ECO:0000256" key="3">
    <source>
        <dbReference type="ARBA" id="ARBA00022771"/>
    </source>
</evidence>
<evidence type="ECO:0000256" key="4">
    <source>
        <dbReference type="ARBA" id="ARBA00022833"/>
    </source>
</evidence>
<dbReference type="Pfam" id="PF00096">
    <property type="entry name" value="zf-C2H2"/>
    <property type="match status" value="1"/>
</dbReference>
<proteinExistence type="predicted"/>
<dbReference type="EMBL" id="CATNWA010002480">
    <property type="protein sequence ID" value="CAI9543011.1"/>
    <property type="molecule type" value="Genomic_DNA"/>
</dbReference>
<feature type="domain" description="C2H2-type" evidence="6">
    <location>
        <begin position="67"/>
        <end position="94"/>
    </location>
</feature>
<dbReference type="Gene3D" id="3.30.160.60">
    <property type="entry name" value="Classic Zinc Finger"/>
    <property type="match status" value="2"/>
</dbReference>
<organism evidence="7 8">
    <name type="scientific">Staurois parvus</name>
    <dbReference type="NCBI Taxonomy" id="386267"/>
    <lineage>
        <taxon>Eukaryota</taxon>
        <taxon>Metazoa</taxon>
        <taxon>Chordata</taxon>
        <taxon>Craniata</taxon>
        <taxon>Vertebrata</taxon>
        <taxon>Euteleostomi</taxon>
        <taxon>Amphibia</taxon>
        <taxon>Batrachia</taxon>
        <taxon>Anura</taxon>
        <taxon>Neobatrachia</taxon>
        <taxon>Ranoidea</taxon>
        <taxon>Ranidae</taxon>
        <taxon>Staurois</taxon>
    </lineage>
</organism>
<evidence type="ECO:0000256" key="5">
    <source>
        <dbReference type="PROSITE-ProRule" id="PRU00042"/>
    </source>
</evidence>
<sequence length="157" mass="17599">MFFQSSPVFTYIKDLTRGRSLFPVLSAGKCFSQMSHLFSHQRSHTGEKPYSCLSAGHQRSHTGDKPYSCPECGKCFLRKSKLDTHIRDLTRGRSLIPVLSAGNVFHRSPIFPNIRDLTRGRSHIPVLSAGNVFQTSSVVQDIRDLTHQGKKPLSCPE</sequence>
<reference evidence="7" key="1">
    <citation type="submission" date="2023-05" db="EMBL/GenBank/DDBJ databases">
        <authorList>
            <person name="Stuckert A."/>
        </authorList>
    </citation>
    <scope>NUCLEOTIDE SEQUENCE</scope>
</reference>
<dbReference type="InterPro" id="IPR050329">
    <property type="entry name" value="GLI_C2H2-zinc-finger"/>
</dbReference>
<evidence type="ECO:0000256" key="1">
    <source>
        <dbReference type="ARBA" id="ARBA00022723"/>
    </source>
</evidence>